<gene>
    <name evidence="1" type="ORF">TSUD_366700</name>
</gene>
<evidence type="ECO:0000313" key="1">
    <source>
        <dbReference type="EMBL" id="GAU18487.1"/>
    </source>
</evidence>
<proteinExistence type="predicted"/>
<sequence>MAGFEGREAAVERKKFRFGSVPIGNNDSTYCHESDSLPGAFVSNTQTSTPIAKISTIEGDFMTVI</sequence>
<keyword evidence="2" id="KW-1185">Reference proteome</keyword>
<dbReference type="EMBL" id="DF973184">
    <property type="protein sequence ID" value="GAU18487.1"/>
    <property type="molecule type" value="Genomic_DNA"/>
</dbReference>
<dbReference type="Proteomes" id="UP000242715">
    <property type="component" value="Unassembled WGS sequence"/>
</dbReference>
<accession>A0A2Z6MJK4</accession>
<protein>
    <submittedName>
        <fullName evidence="1">Uncharacterized protein</fullName>
    </submittedName>
</protein>
<name>A0A2Z6MJK4_TRISU</name>
<evidence type="ECO:0000313" key="2">
    <source>
        <dbReference type="Proteomes" id="UP000242715"/>
    </source>
</evidence>
<organism evidence="1 2">
    <name type="scientific">Trifolium subterraneum</name>
    <name type="common">Subterranean clover</name>
    <dbReference type="NCBI Taxonomy" id="3900"/>
    <lineage>
        <taxon>Eukaryota</taxon>
        <taxon>Viridiplantae</taxon>
        <taxon>Streptophyta</taxon>
        <taxon>Embryophyta</taxon>
        <taxon>Tracheophyta</taxon>
        <taxon>Spermatophyta</taxon>
        <taxon>Magnoliopsida</taxon>
        <taxon>eudicotyledons</taxon>
        <taxon>Gunneridae</taxon>
        <taxon>Pentapetalae</taxon>
        <taxon>rosids</taxon>
        <taxon>fabids</taxon>
        <taxon>Fabales</taxon>
        <taxon>Fabaceae</taxon>
        <taxon>Papilionoideae</taxon>
        <taxon>50 kb inversion clade</taxon>
        <taxon>NPAAA clade</taxon>
        <taxon>Hologalegina</taxon>
        <taxon>IRL clade</taxon>
        <taxon>Trifolieae</taxon>
        <taxon>Trifolium</taxon>
    </lineage>
</organism>
<reference evidence="2" key="1">
    <citation type="journal article" date="2017" name="Front. Plant Sci.">
        <title>Climate Clever Clovers: New Paradigm to Reduce the Environmental Footprint of Ruminants by Breeding Low Methanogenic Forages Utilizing Haplotype Variation.</title>
        <authorList>
            <person name="Kaur P."/>
            <person name="Appels R."/>
            <person name="Bayer P.E."/>
            <person name="Keeble-Gagnere G."/>
            <person name="Wang J."/>
            <person name="Hirakawa H."/>
            <person name="Shirasawa K."/>
            <person name="Vercoe P."/>
            <person name="Stefanova K."/>
            <person name="Durmic Z."/>
            <person name="Nichols P."/>
            <person name="Revell C."/>
            <person name="Isobe S.N."/>
            <person name="Edwards D."/>
            <person name="Erskine W."/>
        </authorList>
    </citation>
    <scope>NUCLEOTIDE SEQUENCE [LARGE SCALE GENOMIC DNA]</scope>
    <source>
        <strain evidence="2">cv. Daliak</strain>
    </source>
</reference>
<dbReference type="AlphaFoldDB" id="A0A2Z6MJK4"/>